<reference evidence="1 2" key="1">
    <citation type="submission" date="2023-02" db="EMBL/GenBank/DDBJ databases">
        <title>Genome sequence of Lentisphaera profundi SAORIC-696.</title>
        <authorList>
            <person name="Kim e."/>
            <person name="Cho J.-C."/>
            <person name="Choi A."/>
            <person name="Kang I."/>
        </authorList>
    </citation>
    <scope>NUCLEOTIDE SEQUENCE [LARGE SCALE GENOMIC DNA]</scope>
    <source>
        <strain evidence="1 2">SAORIC-696</strain>
    </source>
</reference>
<evidence type="ECO:0000313" key="2">
    <source>
        <dbReference type="Proteomes" id="UP001214250"/>
    </source>
</evidence>
<organism evidence="1 2">
    <name type="scientific">Lentisphaera profundi</name>
    <dbReference type="NCBI Taxonomy" id="1658616"/>
    <lineage>
        <taxon>Bacteria</taxon>
        <taxon>Pseudomonadati</taxon>
        <taxon>Lentisphaerota</taxon>
        <taxon>Lentisphaeria</taxon>
        <taxon>Lentisphaerales</taxon>
        <taxon>Lentisphaeraceae</taxon>
        <taxon>Lentisphaera</taxon>
    </lineage>
</organism>
<gene>
    <name evidence="1" type="ORF">PQO03_13370</name>
</gene>
<dbReference type="Proteomes" id="UP001214250">
    <property type="component" value="Chromosome 2"/>
</dbReference>
<protein>
    <submittedName>
        <fullName evidence="1">YkgJ family cysteine cluster protein</fullName>
    </submittedName>
</protein>
<sequence length="163" mass="19290">MAIPENKEQELCKNCGFCCDGTLFTRAVSFKDEILLPKMETEIIDDSYWFKQPCSYFDQSCTVYEQKRPDICGDFKCRLLKKFTKGQIDFDELETLIHQLKVQKTRLYKLIPDVNPNDRLQDAFNSFLEKNKTPLESKAFKIKHSQLLLEWALYQERLSSFHQ</sequence>
<dbReference type="InterPro" id="IPR005358">
    <property type="entry name" value="Puta_zinc/iron-chelating_dom"/>
</dbReference>
<name>A0ABY7VYF4_9BACT</name>
<evidence type="ECO:0000313" key="1">
    <source>
        <dbReference type="EMBL" id="WDE98824.1"/>
    </source>
</evidence>
<accession>A0ABY7VYF4</accession>
<dbReference type="Pfam" id="PF03692">
    <property type="entry name" value="CxxCxxCC"/>
    <property type="match status" value="1"/>
</dbReference>
<dbReference type="EMBL" id="CP117812">
    <property type="protein sequence ID" value="WDE98824.1"/>
    <property type="molecule type" value="Genomic_DNA"/>
</dbReference>
<proteinExistence type="predicted"/>
<keyword evidence="2" id="KW-1185">Reference proteome</keyword>
<dbReference type="RefSeq" id="WP_274153693.1">
    <property type="nucleotide sequence ID" value="NZ_CP117812.1"/>
</dbReference>